<evidence type="ECO:0000256" key="2">
    <source>
        <dbReference type="ARBA" id="ARBA00008100"/>
    </source>
</evidence>
<dbReference type="UniPathway" id="UPA00142">
    <property type="reaction ID" value="UER00209"/>
</dbReference>
<evidence type="ECO:0000256" key="5">
    <source>
        <dbReference type="ARBA" id="ARBA00022684"/>
    </source>
</evidence>
<gene>
    <name evidence="11" type="ORF">BCR32DRAFT_215184</name>
</gene>
<feature type="non-terminal residue" evidence="11">
    <location>
        <position position="679"/>
    </location>
</feature>
<accession>A0A1Y1XPA6</accession>
<dbReference type="InterPro" id="IPR004308">
    <property type="entry name" value="GCS"/>
</dbReference>
<evidence type="ECO:0000313" key="12">
    <source>
        <dbReference type="Proteomes" id="UP000193944"/>
    </source>
</evidence>
<reference evidence="11 12" key="1">
    <citation type="submission" date="2016-08" db="EMBL/GenBank/DDBJ databases">
        <title>A Parts List for Fungal Cellulosomes Revealed by Comparative Genomics.</title>
        <authorList>
            <consortium name="DOE Joint Genome Institute"/>
            <person name="Haitjema C.H."/>
            <person name="Gilmore S.P."/>
            <person name="Henske J.K."/>
            <person name="Solomon K.V."/>
            <person name="De Groot R."/>
            <person name="Kuo A."/>
            <person name="Mondo S.J."/>
            <person name="Salamov A.A."/>
            <person name="Labutti K."/>
            <person name="Zhao Z."/>
            <person name="Chiniquy J."/>
            <person name="Barry K."/>
            <person name="Brewer H.M."/>
            <person name="Purvine S.O."/>
            <person name="Wright A.T."/>
            <person name="Boxma B."/>
            <person name="Van Alen T."/>
            <person name="Hackstein J.H."/>
            <person name="Baker S.E."/>
            <person name="Grigoriev I.V."/>
            <person name="O'Malley M.A."/>
        </authorList>
    </citation>
    <scope>NUCLEOTIDE SEQUENCE [LARGE SCALE GENOMIC DNA]</scope>
    <source>
        <strain evidence="11 12">S4</strain>
    </source>
</reference>
<evidence type="ECO:0000256" key="8">
    <source>
        <dbReference type="ARBA" id="ARBA00030585"/>
    </source>
</evidence>
<evidence type="ECO:0000256" key="10">
    <source>
        <dbReference type="RuleBase" id="RU367135"/>
    </source>
</evidence>
<dbReference type="Gene3D" id="1.10.8.960">
    <property type="match status" value="1"/>
</dbReference>
<protein>
    <recommendedName>
        <fullName evidence="3 10">Glutamate--cysteine ligase</fullName>
        <ecNumber evidence="3 10">6.3.2.2</ecNumber>
    </recommendedName>
    <alternativeName>
        <fullName evidence="9 10">Gamma-ECS</fullName>
    </alternativeName>
    <alternativeName>
        <fullName evidence="8 10">Gamma-glutamylcysteine synthetase</fullName>
    </alternativeName>
</protein>
<evidence type="ECO:0000256" key="6">
    <source>
        <dbReference type="ARBA" id="ARBA00022741"/>
    </source>
</evidence>
<keyword evidence="5 10" id="KW-0317">Glutathione biosynthesis</keyword>
<dbReference type="GO" id="GO:0005524">
    <property type="term" value="F:ATP binding"/>
    <property type="evidence" value="ECO:0007669"/>
    <property type="project" value="UniProtKB-UniRule"/>
</dbReference>
<evidence type="ECO:0000256" key="1">
    <source>
        <dbReference type="ARBA" id="ARBA00005006"/>
    </source>
</evidence>
<comment type="catalytic activity">
    <reaction evidence="10">
        <text>L-cysteine + L-glutamate + ATP = gamma-L-glutamyl-L-cysteine + ADP + phosphate + H(+)</text>
        <dbReference type="Rhea" id="RHEA:13285"/>
        <dbReference type="ChEBI" id="CHEBI:15378"/>
        <dbReference type="ChEBI" id="CHEBI:29985"/>
        <dbReference type="ChEBI" id="CHEBI:30616"/>
        <dbReference type="ChEBI" id="CHEBI:35235"/>
        <dbReference type="ChEBI" id="CHEBI:43474"/>
        <dbReference type="ChEBI" id="CHEBI:58173"/>
        <dbReference type="ChEBI" id="CHEBI:456216"/>
        <dbReference type="EC" id="6.3.2.2"/>
    </reaction>
</comment>
<proteinExistence type="inferred from homology"/>
<dbReference type="GO" id="GO:0004357">
    <property type="term" value="F:glutamate-cysteine ligase activity"/>
    <property type="evidence" value="ECO:0007669"/>
    <property type="project" value="UniProtKB-UniRule"/>
</dbReference>
<evidence type="ECO:0000256" key="7">
    <source>
        <dbReference type="ARBA" id="ARBA00022840"/>
    </source>
</evidence>
<organism evidence="11 12">
    <name type="scientific">Anaeromyces robustus</name>
    <dbReference type="NCBI Taxonomy" id="1754192"/>
    <lineage>
        <taxon>Eukaryota</taxon>
        <taxon>Fungi</taxon>
        <taxon>Fungi incertae sedis</taxon>
        <taxon>Chytridiomycota</taxon>
        <taxon>Chytridiomycota incertae sedis</taxon>
        <taxon>Neocallimastigomycetes</taxon>
        <taxon>Neocallimastigales</taxon>
        <taxon>Neocallimastigaceae</taxon>
        <taxon>Anaeromyces</taxon>
    </lineage>
</organism>
<dbReference type="Proteomes" id="UP000193944">
    <property type="component" value="Unassembled WGS sequence"/>
</dbReference>
<dbReference type="GO" id="GO:0006750">
    <property type="term" value="P:glutathione biosynthetic process"/>
    <property type="evidence" value="ECO:0007669"/>
    <property type="project" value="UniProtKB-UniRule"/>
</dbReference>
<sequence length="679" mass="77737">MGLLSLGTPMTWDDAKKHSDFIHGHGITQFLNVWDKVSKTKKDSNGLLWGDEIEYSVVNIDKDNKVARLSLNAAGVLADLQEDELLEENYEASWKPEYAKYMIEGTPGFPYGSKLSDLLKVEDNMKLRRKLIREKLGKNDIVVSITAFPTLGAPDFLYPNHFHPNPDPKLISLSPEILKNLNADPNYENHLTLEEILNNMKPSFSQSLFIPDQAITDHARFPTLTANIRQRRGSKVAINLPIYRDNLTPQPFKEPLPESIASIVERKQQQSTKISLPDAILPSKENHVYLDCMCFGMGCSCLQVTFQASDIQDARYIYDALAPITPILLALTAGAPAYKGYLVDTDCRWNVISGSVDDRNPIERGLREAKPGETKENGEPFQRINKSRYDSIDSYLSVGPDYTSPSFQSSSKSPKASNDYFKEKYNDIKLTYDESIYQNLIHHNIDELLAKHIAHLFIREPLVIFNELLIQDDENSTDHFENIQSTNWQTLRFKPPPPNSEIGWRIEFRSMEVQLTDFANAAFSIFLLLLTRTIKALNLNFYIPISKIDENMQVAQVRDAARTKKFWFRRHILPVQKEGIADNEEEIDSYELMTIDQIINGFKDEKGTFPGLLCLICEYLSKSRIEKETLEQLNRYINFISKRASGELVTDAVWIRDFITHHKDYQHDSKVHSSIVYDL</sequence>
<evidence type="ECO:0000256" key="4">
    <source>
        <dbReference type="ARBA" id="ARBA00022598"/>
    </source>
</evidence>
<reference evidence="11 12" key="2">
    <citation type="submission" date="2016-08" db="EMBL/GenBank/DDBJ databases">
        <title>Pervasive Adenine N6-methylation of Active Genes in Fungi.</title>
        <authorList>
            <consortium name="DOE Joint Genome Institute"/>
            <person name="Mondo S.J."/>
            <person name="Dannebaum R.O."/>
            <person name="Kuo R.C."/>
            <person name="Labutti K."/>
            <person name="Haridas S."/>
            <person name="Kuo A."/>
            <person name="Salamov A."/>
            <person name="Ahrendt S.R."/>
            <person name="Lipzen A."/>
            <person name="Sullivan W."/>
            <person name="Andreopoulos W.B."/>
            <person name="Clum A."/>
            <person name="Lindquist E."/>
            <person name="Daum C."/>
            <person name="Ramamoorthy G.K."/>
            <person name="Gryganskyi A."/>
            <person name="Culley D."/>
            <person name="Magnuson J.K."/>
            <person name="James T.Y."/>
            <person name="O'Malley M.A."/>
            <person name="Stajich J.E."/>
            <person name="Spatafora J.W."/>
            <person name="Visel A."/>
            <person name="Grigoriev I.V."/>
        </authorList>
    </citation>
    <scope>NUCLEOTIDE SEQUENCE [LARGE SCALE GENOMIC DNA]</scope>
    <source>
        <strain evidence="11 12">S4</strain>
    </source>
</reference>
<name>A0A1Y1XPA6_9FUNG</name>
<comment type="caution">
    <text evidence="11">The sequence shown here is derived from an EMBL/GenBank/DDBJ whole genome shotgun (WGS) entry which is preliminary data.</text>
</comment>
<dbReference type="Pfam" id="PF03074">
    <property type="entry name" value="GCS"/>
    <property type="match status" value="1"/>
</dbReference>
<dbReference type="EMBL" id="MCFG01000007">
    <property type="protein sequence ID" value="ORX87580.1"/>
    <property type="molecule type" value="Genomic_DNA"/>
</dbReference>
<keyword evidence="6 10" id="KW-0547">Nucleotide-binding</keyword>
<dbReference type="SUPFAM" id="SSF55931">
    <property type="entry name" value="Glutamine synthetase/guanido kinase"/>
    <property type="match status" value="1"/>
</dbReference>
<dbReference type="EC" id="6.3.2.2" evidence="3 10"/>
<evidence type="ECO:0000256" key="3">
    <source>
        <dbReference type="ARBA" id="ARBA00012220"/>
    </source>
</evidence>
<comment type="pathway">
    <text evidence="1 10">Sulfur metabolism; glutathione biosynthesis; glutathione from L-cysteine and L-glutamate: step 1/2.</text>
</comment>
<comment type="similarity">
    <text evidence="2 10">Belongs to the glutamate--cysteine ligase type 3 family.</text>
</comment>
<dbReference type="PANTHER" id="PTHR11164:SF0">
    <property type="entry name" value="GLUTAMATE--CYSTEINE LIGASE CATALYTIC SUBUNIT"/>
    <property type="match status" value="1"/>
</dbReference>
<keyword evidence="4 10" id="KW-0436">Ligase</keyword>
<keyword evidence="12" id="KW-1185">Reference proteome</keyword>
<dbReference type="GO" id="GO:0017109">
    <property type="term" value="C:glutamate-cysteine ligase complex"/>
    <property type="evidence" value="ECO:0007669"/>
    <property type="project" value="TreeGrafter"/>
</dbReference>
<evidence type="ECO:0000256" key="9">
    <source>
        <dbReference type="ARBA" id="ARBA00032122"/>
    </source>
</evidence>
<dbReference type="STRING" id="1754192.A0A1Y1XPA6"/>
<dbReference type="Gene3D" id="3.30.590.50">
    <property type="match status" value="2"/>
</dbReference>
<dbReference type="OrthoDB" id="7939818at2759"/>
<keyword evidence="7 10" id="KW-0067">ATP-binding</keyword>
<dbReference type="PANTHER" id="PTHR11164">
    <property type="entry name" value="GLUTAMATE CYSTEINE LIGASE"/>
    <property type="match status" value="1"/>
</dbReference>
<dbReference type="InterPro" id="IPR014746">
    <property type="entry name" value="Gln_synth/guanido_kin_cat_dom"/>
</dbReference>
<dbReference type="AlphaFoldDB" id="A0A1Y1XPA6"/>
<evidence type="ECO:0000313" key="11">
    <source>
        <dbReference type="EMBL" id="ORX87580.1"/>
    </source>
</evidence>